<evidence type="ECO:0000259" key="10">
    <source>
        <dbReference type="Pfam" id="PF07992"/>
    </source>
</evidence>
<organism evidence="12 13">
    <name type="scientific">Clydaea vesicula</name>
    <dbReference type="NCBI Taxonomy" id="447962"/>
    <lineage>
        <taxon>Eukaryota</taxon>
        <taxon>Fungi</taxon>
        <taxon>Fungi incertae sedis</taxon>
        <taxon>Chytridiomycota</taxon>
        <taxon>Chytridiomycota incertae sedis</taxon>
        <taxon>Chytridiomycetes</taxon>
        <taxon>Lobulomycetales</taxon>
        <taxon>Lobulomycetaceae</taxon>
        <taxon>Clydaea</taxon>
    </lineage>
</organism>
<dbReference type="Proteomes" id="UP001211065">
    <property type="component" value="Unassembled WGS sequence"/>
</dbReference>
<evidence type="ECO:0000256" key="2">
    <source>
        <dbReference type="ARBA" id="ARBA00012637"/>
    </source>
</evidence>
<dbReference type="GO" id="GO:0005739">
    <property type="term" value="C:mitochondrion"/>
    <property type="evidence" value="ECO:0007669"/>
    <property type="project" value="UniProtKB-ARBA"/>
</dbReference>
<evidence type="ECO:0000256" key="4">
    <source>
        <dbReference type="ARBA" id="ARBA00022827"/>
    </source>
</evidence>
<protein>
    <recommendedName>
        <fullName evidence="2">NADH:ubiquinone reductase (non-electrogenic)</fullName>
        <ecNumber evidence="2">1.6.5.9</ecNumber>
    </recommendedName>
</protein>
<dbReference type="InterPro" id="IPR045024">
    <property type="entry name" value="NDH-2"/>
</dbReference>
<evidence type="ECO:0000256" key="1">
    <source>
        <dbReference type="ARBA" id="ARBA00005272"/>
    </source>
</evidence>
<keyword evidence="5" id="KW-0809">Transit peptide</keyword>
<accession>A0AAD5U461</accession>
<comment type="catalytic activity">
    <reaction evidence="8">
        <text>a quinone + NADH + H(+) = a quinol + NAD(+)</text>
        <dbReference type="Rhea" id="RHEA:46160"/>
        <dbReference type="ChEBI" id="CHEBI:15378"/>
        <dbReference type="ChEBI" id="CHEBI:24646"/>
        <dbReference type="ChEBI" id="CHEBI:57540"/>
        <dbReference type="ChEBI" id="CHEBI:57945"/>
        <dbReference type="ChEBI" id="CHEBI:132124"/>
        <dbReference type="EC" id="1.6.5.9"/>
    </reaction>
</comment>
<dbReference type="EC" id="1.6.5.9" evidence="2"/>
<comment type="similarity">
    <text evidence="1">Belongs to the NADH dehydrogenase family.</text>
</comment>
<feature type="domain" description="FAD/NAD(P)-binding" evidence="10">
    <location>
        <begin position="15"/>
        <end position="298"/>
    </location>
</feature>
<evidence type="ECO:0000256" key="3">
    <source>
        <dbReference type="ARBA" id="ARBA00022630"/>
    </source>
</evidence>
<evidence type="ECO:0000313" key="12">
    <source>
        <dbReference type="EMBL" id="KAJ3222075.1"/>
    </source>
</evidence>
<keyword evidence="6" id="KW-0560">Oxidoreductase</keyword>
<evidence type="ECO:0000256" key="5">
    <source>
        <dbReference type="ARBA" id="ARBA00022946"/>
    </source>
</evidence>
<reference evidence="12" key="1">
    <citation type="submission" date="2020-05" db="EMBL/GenBank/DDBJ databases">
        <title>Phylogenomic resolution of chytrid fungi.</title>
        <authorList>
            <person name="Stajich J.E."/>
            <person name="Amses K."/>
            <person name="Simmons R."/>
            <person name="Seto K."/>
            <person name="Myers J."/>
            <person name="Bonds A."/>
            <person name="Quandt C.A."/>
            <person name="Barry K."/>
            <person name="Liu P."/>
            <person name="Grigoriev I."/>
            <person name="Longcore J.E."/>
            <person name="James T.Y."/>
        </authorList>
    </citation>
    <scope>NUCLEOTIDE SEQUENCE</scope>
    <source>
        <strain evidence="12">JEL0476</strain>
    </source>
</reference>
<evidence type="ECO:0000259" key="11">
    <source>
        <dbReference type="Pfam" id="PF22366"/>
    </source>
</evidence>
<dbReference type="PANTHER" id="PTHR43706:SF47">
    <property type="entry name" value="EXTERNAL NADH-UBIQUINONE OXIDOREDUCTASE 1, MITOCHONDRIAL-RELATED"/>
    <property type="match status" value="1"/>
</dbReference>
<gene>
    <name evidence="12" type="primary">NDE1</name>
    <name evidence="12" type="ORF">HK099_002729</name>
</gene>
<evidence type="ECO:0000256" key="7">
    <source>
        <dbReference type="ARBA" id="ARBA00023027"/>
    </source>
</evidence>
<sequence length="421" mass="46910">MQPIRYITRKKTRECMFVEGDCIDIDPVGKTVVVEDNSELKGDVSKQTLKYDYLIVACGAENATFGIPGVREHSCFLKEIWDARKIRTKLMDCLETAAFPGQTESEVDRLLNMVVVGGGPTVSIEITEFVTNLPIFLNAQGVEYAAELHDFLVEDLTRWYPDMAGKIKITLIEATNNVLPMFSKQLIEYTEKTFAENKVTILNNTMVKEVKDKEITVLNKDKKLETIPYGLLVWATGNTARPVVSNLIKKLNPALQTQRRGLVVDEYLKVKGADDIYCLGDASATKFAPTAQVAAKQGKYLSDRFNRIGYLEADKDNMERSGVKFSDAVSLLPPFSFDNMGMLAYIGSDKAIADFPGGIQFGGMMTYYFWRSAYLSNLFSMRNSPLTSVEAKETKATAAVNLTIFVECFGIPLDAKVVAIF</sequence>
<dbReference type="InterPro" id="IPR036188">
    <property type="entry name" value="FAD/NAD-bd_sf"/>
</dbReference>
<dbReference type="InterPro" id="IPR054585">
    <property type="entry name" value="NDH2-like_C"/>
</dbReference>
<dbReference type="EMBL" id="JADGJW010000193">
    <property type="protein sequence ID" value="KAJ3222075.1"/>
    <property type="molecule type" value="Genomic_DNA"/>
</dbReference>
<dbReference type="PANTHER" id="PTHR43706">
    <property type="entry name" value="NADH DEHYDROGENASE"/>
    <property type="match status" value="1"/>
</dbReference>
<keyword evidence="7" id="KW-0520">NAD</keyword>
<comment type="caution">
    <text evidence="12">The sequence shown here is derived from an EMBL/GenBank/DDBJ whole genome shotgun (WGS) entry which is preliminary data.</text>
</comment>
<keyword evidence="13" id="KW-1185">Reference proteome</keyword>
<proteinExistence type="inferred from homology"/>
<evidence type="ECO:0000256" key="9">
    <source>
        <dbReference type="ARBA" id="ARBA00049010"/>
    </source>
</evidence>
<keyword evidence="4" id="KW-0274">FAD</keyword>
<evidence type="ECO:0000256" key="6">
    <source>
        <dbReference type="ARBA" id="ARBA00023002"/>
    </source>
</evidence>
<comment type="catalytic activity">
    <reaction evidence="9">
        <text>a ubiquinone + NADH + H(+) = a ubiquinol + NAD(+)</text>
        <dbReference type="Rhea" id="RHEA:23152"/>
        <dbReference type="Rhea" id="RHEA-COMP:9565"/>
        <dbReference type="Rhea" id="RHEA-COMP:9566"/>
        <dbReference type="ChEBI" id="CHEBI:15378"/>
        <dbReference type="ChEBI" id="CHEBI:16389"/>
        <dbReference type="ChEBI" id="CHEBI:17976"/>
        <dbReference type="ChEBI" id="CHEBI:57540"/>
        <dbReference type="ChEBI" id="CHEBI:57945"/>
    </reaction>
</comment>
<keyword evidence="3" id="KW-0285">Flavoprotein</keyword>
<dbReference type="SUPFAM" id="SSF51905">
    <property type="entry name" value="FAD/NAD(P)-binding domain"/>
    <property type="match status" value="2"/>
</dbReference>
<feature type="domain" description="External alternative NADH-ubiquinone oxidoreductase-like C-terminal" evidence="11">
    <location>
        <begin position="341"/>
        <end position="390"/>
    </location>
</feature>
<name>A0AAD5U461_9FUNG</name>
<dbReference type="AlphaFoldDB" id="A0AAD5U461"/>
<dbReference type="InterPro" id="IPR023753">
    <property type="entry name" value="FAD/NAD-binding_dom"/>
</dbReference>
<dbReference type="Gene3D" id="3.50.50.100">
    <property type="match status" value="2"/>
</dbReference>
<dbReference type="Pfam" id="PF07992">
    <property type="entry name" value="Pyr_redox_2"/>
    <property type="match status" value="1"/>
</dbReference>
<dbReference type="Pfam" id="PF22366">
    <property type="entry name" value="NDH2_C"/>
    <property type="match status" value="1"/>
</dbReference>
<dbReference type="GO" id="GO:0050136">
    <property type="term" value="F:NADH dehydrogenase (quinone) (non-electrogenic) activity"/>
    <property type="evidence" value="ECO:0007669"/>
    <property type="project" value="UniProtKB-EC"/>
</dbReference>
<evidence type="ECO:0000313" key="13">
    <source>
        <dbReference type="Proteomes" id="UP001211065"/>
    </source>
</evidence>
<evidence type="ECO:0000256" key="8">
    <source>
        <dbReference type="ARBA" id="ARBA00047599"/>
    </source>
</evidence>